<evidence type="ECO:0000256" key="1">
    <source>
        <dbReference type="ARBA" id="ARBA00001946"/>
    </source>
</evidence>
<feature type="compositionally biased region" description="Basic and acidic residues" evidence="14">
    <location>
        <begin position="98"/>
        <end position="107"/>
    </location>
</feature>
<keyword evidence="11" id="KW-0539">Nucleus</keyword>
<evidence type="ECO:0000313" key="15">
    <source>
        <dbReference type="EMBL" id="CAH1980671.1"/>
    </source>
</evidence>
<dbReference type="PANTHER" id="PTHR21077:SF5">
    <property type="entry name" value="CROSSOVER JUNCTION ENDONUCLEASE MMS4"/>
    <property type="match status" value="1"/>
</dbReference>
<dbReference type="GO" id="GO:0008821">
    <property type="term" value="F:crossover junction DNA endonuclease activity"/>
    <property type="evidence" value="ECO:0007669"/>
    <property type="project" value="TreeGrafter"/>
</dbReference>
<sequence length="324" mass="36964">MEECIELSSDSSDTIILPPDYASKNRALTKTKDYYDLSSSDDDTQDKKQSEICTGEDSDSKHIDCEEILQRLCKKYSQNSSQDAVGCSKSSSIPPKSSDSEHKKKYDTNIVSNKQESDSSFDCQAANVPTSDKNDKETNIFEMNCESVKIGVKPKESVDEALENLYKKYFSKSFNEKNDATSGNSQPYNGIVGKSDSENEDQVRENTNLKKGKRGTATLKRKQELEEQRAQKKLQKEKEKELKEQEKALKKVMKTIQRHNSKDGCIKTIVVQVEKSLLEQEFCECISKILRENDILFRAIESFPNHITWLRKTQTLENMVCLLM</sequence>
<keyword evidence="12" id="KW-0469">Meiosis</keyword>
<dbReference type="GO" id="GO:0005634">
    <property type="term" value="C:nucleus"/>
    <property type="evidence" value="ECO:0007669"/>
    <property type="project" value="UniProtKB-SubCell"/>
</dbReference>
<evidence type="ECO:0000256" key="10">
    <source>
        <dbReference type="ARBA" id="ARBA00023204"/>
    </source>
</evidence>
<dbReference type="PANTHER" id="PTHR21077">
    <property type="entry name" value="EME1 PROTEIN"/>
    <property type="match status" value="1"/>
</dbReference>
<keyword evidence="7" id="KW-0378">Hydrolase</keyword>
<keyword evidence="13" id="KW-0175">Coiled coil</keyword>
<feature type="region of interest" description="Disordered" evidence="14">
    <location>
        <begin position="1"/>
        <end position="60"/>
    </location>
</feature>
<evidence type="ECO:0000256" key="11">
    <source>
        <dbReference type="ARBA" id="ARBA00023242"/>
    </source>
</evidence>
<evidence type="ECO:0000256" key="3">
    <source>
        <dbReference type="ARBA" id="ARBA00022722"/>
    </source>
</evidence>
<feature type="region of interest" description="Disordered" evidence="14">
    <location>
        <begin position="77"/>
        <end position="138"/>
    </location>
</feature>
<evidence type="ECO:0000256" key="14">
    <source>
        <dbReference type="SAM" id="MobiDB-lite"/>
    </source>
</evidence>
<organism evidence="15 16">
    <name type="scientific">Acanthoscelides obtectus</name>
    <name type="common">Bean weevil</name>
    <name type="synonym">Bruchus obtectus</name>
    <dbReference type="NCBI Taxonomy" id="200917"/>
    <lineage>
        <taxon>Eukaryota</taxon>
        <taxon>Metazoa</taxon>
        <taxon>Ecdysozoa</taxon>
        <taxon>Arthropoda</taxon>
        <taxon>Hexapoda</taxon>
        <taxon>Insecta</taxon>
        <taxon>Pterygota</taxon>
        <taxon>Neoptera</taxon>
        <taxon>Endopterygota</taxon>
        <taxon>Coleoptera</taxon>
        <taxon>Polyphaga</taxon>
        <taxon>Cucujiformia</taxon>
        <taxon>Chrysomeloidea</taxon>
        <taxon>Chrysomelidae</taxon>
        <taxon>Bruchinae</taxon>
        <taxon>Bruchini</taxon>
        <taxon>Acanthoscelides</taxon>
    </lineage>
</organism>
<protein>
    <recommendedName>
        <fullName evidence="17">Crossover junction endonuclease EME1</fullName>
    </recommendedName>
</protein>
<keyword evidence="8" id="KW-0460">Magnesium</keyword>
<dbReference type="GO" id="GO:0048476">
    <property type="term" value="C:Holliday junction resolvase complex"/>
    <property type="evidence" value="ECO:0007669"/>
    <property type="project" value="InterPro"/>
</dbReference>
<proteinExistence type="predicted"/>
<evidence type="ECO:0000256" key="2">
    <source>
        <dbReference type="ARBA" id="ARBA00004123"/>
    </source>
</evidence>
<evidence type="ECO:0000256" key="5">
    <source>
        <dbReference type="ARBA" id="ARBA00022759"/>
    </source>
</evidence>
<keyword evidence="16" id="KW-1185">Reference proteome</keyword>
<evidence type="ECO:0000256" key="4">
    <source>
        <dbReference type="ARBA" id="ARBA00022723"/>
    </source>
</evidence>
<keyword evidence="3" id="KW-0540">Nuclease</keyword>
<comment type="cofactor">
    <cofactor evidence="1">
        <name>Mg(2+)</name>
        <dbReference type="ChEBI" id="CHEBI:18420"/>
    </cofactor>
</comment>
<gene>
    <name evidence="15" type="ORF">ACAOBT_LOCUS14110</name>
</gene>
<dbReference type="GO" id="GO:0031297">
    <property type="term" value="P:replication fork processing"/>
    <property type="evidence" value="ECO:0007669"/>
    <property type="project" value="TreeGrafter"/>
</dbReference>
<dbReference type="GO" id="GO:0031573">
    <property type="term" value="P:mitotic intra-S DNA damage checkpoint signaling"/>
    <property type="evidence" value="ECO:0007669"/>
    <property type="project" value="TreeGrafter"/>
</dbReference>
<dbReference type="OrthoDB" id="343092at2759"/>
<evidence type="ECO:0000256" key="8">
    <source>
        <dbReference type="ARBA" id="ARBA00022842"/>
    </source>
</evidence>
<feature type="coiled-coil region" evidence="13">
    <location>
        <begin position="220"/>
        <end position="262"/>
    </location>
</feature>
<evidence type="ECO:0000256" key="6">
    <source>
        <dbReference type="ARBA" id="ARBA00022763"/>
    </source>
</evidence>
<reference evidence="15" key="1">
    <citation type="submission" date="2022-03" db="EMBL/GenBank/DDBJ databases">
        <authorList>
            <person name="Sayadi A."/>
        </authorList>
    </citation>
    <scope>NUCLEOTIDE SEQUENCE</scope>
</reference>
<dbReference type="EMBL" id="CAKOFQ010006898">
    <property type="protein sequence ID" value="CAH1980671.1"/>
    <property type="molecule type" value="Genomic_DNA"/>
</dbReference>
<accession>A0A9P0PD13</accession>
<keyword evidence="10" id="KW-0234">DNA repair</keyword>
<dbReference type="GO" id="GO:0046872">
    <property type="term" value="F:metal ion binding"/>
    <property type="evidence" value="ECO:0007669"/>
    <property type="project" value="UniProtKB-KW"/>
</dbReference>
<keyword evidence="4" id="KW-0479">Metal-binding</keyword>
<dbReference type="Proteomes" id="UP001152888">
    <property type="component" value="Unassembled WGS sequence"/>
</dbReference>
<name>A0A9P0PD13_ACAOB</name>
<evidence type="ECO:0000313" key="16">
    <source>
        <dbReference type="Proteomes" id="UP001152888"/>
    </source>
</evidence>
<comment type="subcellular location">
    <subcellularLocation>
        <location evidence="2">Nucleus</location>
    </subcellularLocation>
</comment>
<keyword evidence="9" id="KW-0233">DNA recombination</keyword>
<keyword evidence="5" id="KW-0255">Endonuclease</keyword>
<dbReference type="AlphaFoldDB" id="A0A9P0PD13"/>
<comment type="caution">
    <text evidence="15">The sequence shown here is derived from an EMBL/GenBank/DDBJ whole genome shotgun (WGS) entry which is preliminary data.</text>
</comment>
<feature type="compositionally biased region" description="Polar residues" evidence="14">
    <location>
        <begin position="109"/>
        <end position="131"/>
    </location>
</feature>
<evidence type="ECO:0000256" key="13">
    <source>
        <dbReference type="SAM" id="Coils"/>
    </source>
</evidence>
<feature type="region of interest" description="Disordered" evidence="14">
    <location>
        <begin position="175"/>
        <end position="216"/>
    </location>
</feature>
<keyword evidence="6" id="KW-0227">DNA damage</keyword>
<evidence type="ECO:0000256" key="9">
    <source>
        <dbReference type="ARBA" id="ARBA00023172"/>
    </source>
</evidence>
<evidence type="ECO:0000256" key="12">
    <source>
        <dbReference type="ARBA" id="ARBA00023254"/>
    </source>
</evidence>
<dbReference type="GO" id="GO:0000712">
    <property type="term" value="P:resolution of meiotic recombination intermediates"/>
    <property type="evidence" value="ECO:0007669"/>
    <property type="project" value="TreeGrafter"/>
</dbReference>
<feature type="compositionally biased region" description="Low complexity" evidence="14">
    <location>
        <begin position="88"/>
        <end position="97"/>
    </location>
</feature>
<dbReference type="InterPro" id="IPR033310">
    <property type="entry name" value="Mms4/EME1/EME2"/>
</dbReference>
<dbReference type="GO" id="GO:0006302">
    <property type="term" value="P:double-strand break repair"/>
    <property type="evidence" value="ECO:0007669"/>
    <property type="project" value="TreeGrafter"/>
</dbReference>
<evidence type="ECO:0000256" key="7">
    <source>
        <dbReference type="ARBA" id="ARBA00022801"/>
    </source>
</evidence>
<feature type="compositionally biased region" description="Basic and acidic residues" evidence="14">
    <location>
        <begin position="195"/>
        <end position="208"/>
    </location>
</feature>
<evidence type="ECO:0008006" key="17">
    <source>
        <dbReference type="Google" id="ProtNLM"/>
    </source>
</evidence>